<evidence type="ECO:0000313" key="4">
    <source>
        <dbReference type="Proteomes" id="UP000624041"/>
    </source>
</evidence>
<protein>
    <submittedName>
        <fullName evidence="3">Enoyl-CoA hydratase</fullName>
    </submittedName>
</protein>
<dbReference type="EMBL" id="BMOS01000001">
    <property type="protein sequence ID" value="GGN49202.1"/>
    <property type="molecule type" value="Genomic_DNA"/>
</dbReference>
<dbReference type="InterPro" id="IPR018376">
    <property type="entry name" value="Enoyl-CoA_hyd/isom_CS"/>
</dbReference>
<reference evidence="3" key="2">
    <citation type="submission" date="2020-09" db="EMBL/GenBank/DDBJ databases">
        <authorList>
            <person name="Sun Q."/>
            <person name="Ohkuma M."/>
        </authorList>
    </citation>
    <scope>NUCLEOTIDE SEQUENCE</scope>
    <source>
        <strain evidence="3">JCM 17251</strain>
    </source>
</reference>
<dbReference type="Pfam" id="PF00378">
    <property type="entry name" value="ECH_1"/>
    <property type="match status" value="1"/>
</dbReference>
<dbReference type="SUPFAM" id="SSF52096">
    <property type="entry name" value="ClpP/crotonase"/>
    <property type="match status" value="1"/>
</dbReference>
<accession>A0A917XQH1</accession>
<evidence type="ECO:0000313" key="3">
    <source>
        <dbReference type="EMBL" id="GGN49202.1"/>
    </source>
</evidence>
<evidence type="ECO:0000256" key="1">
    <source>
        <dbReference type="ARBA" id="ARBA00005254"/>
    </source>
</evidence>
<reference evidence="3" key="1">
    <citation type="journal article" date="2014" name="Int. J. Syst. Evol. Microbiol.">
        <title>Complete genome sequence of Corynebacterium casei LMG S-19264T (=DSM 44701T), isolated from a smear-ripened cheese.</title>
        <authorList>
            <consortium name="US DOE Joint Genome Institute (JGI-PGF)"/>
            <person name="Walter F."/>
            <person name="Albersmeier A."/>
            <person name="Kalinowski J."/>
            <person name="Ruckert C."/>
        </authorList>
    </citation>
    <scope>NUCLEOTIDE SEQUENCE</scope>
    <source>
        <strain evidence="3">JCM 17251</strain>
    </source>
</reference>
<dbReference type="InterPro" id="IPR001753">
    <property type="entry name" value="Enoyl-CoA_hydra/iso"/>
</dbReference>
<proteinExistence type="inferred from homology"/>
<gene>
    <name evidence="3" type="ORF">GCM10007971_01590</name>
</gene>
<dbReference type="Proteomes" id="UP000624041">
    <property type="component" value="Unassembled WGS sequence"/>
</dbReference>
<dbReference type="PANTHER" id="PTHR11941:SF54">
    <property type="entry name" value="ENOYL-COA HYDRATASE, MITOCHONDRIAL"/>
    <property type="match status" value="1"/>
</dbReference>
<keyword evidence="4" id="KW-1185">Reference proteome</keyword>
<comment type="caution">
    <text evidence="3">The sequence shown here is derived from an EMBL/GenBank/DDBJ whole genome shotgun (WGS) entry which is preliminary data.</text>
</comment>
<dbReference type="GO" id="GO:0003824">
    <property type="term" value="F:catalytic activity"/>
    <property type="evidence" value="ECO:0007669"/>
    <property type="project" value="InterPro"/>
</dbReference>
<evidence type="ECO:0000256" key="2">
    <source>
        <dbReference type="RuleBase" id="RU003707"/>
    </source>
</evidence>
<dbReference type="PROSITE" id="PS00166">
    <property type="entry name" value="ENOYL_COA_HYDRATASE"/>
    <property type="match status" value="1"/>
</dbReference>
<dbReference type="PANTHER" id="PTHR11941">
    <property type="entry name" value="ENOYL-COA HYDRATASE-RELATED"/>
    <property type="match status" value="1"/>
</dbReference>
<dbReference type="GO" id="GO:0006635">
    <property type="term" value="P:fatty acid beta-oxidation"/>
    <property type="evidence" value="ECO:0007669"/>
    <property type="project" value="TreeGrafter"/>
</dbReference>
<name>A0A917XQH1_9BACI</name>
<organism evidence="3 4">
    <name type="scientific">Oceanobacillus indicireducens</name>
    <dbReference type="NCBI Taxonomy" id="1004261"/>
    <lineage>
        <taxon>Bacteria</taxon>
        <taxon>Bacillati</taxon>
        <taxon>Bacillota</taxon>
        <taxon>Bacilli</taxon>
        <taxon>Bacillales</taxon>
        <taxon>Bacillaceae</taxon>
        <taxon>Oceanobacillus</taxon>
    </lineage>
</organism>
<comment type="similarity">
    <text evidence="1 2">Belongs to the enoyl-CoA hydratase/isomerase family.</text>
</comment>
<dbReference type="InterPro" id="IPR029045">
    <property type="entry name" value="ClpP/crotonase-like_dom_sf"/>
</dbReference>
<dbReference type="Gene3D" id="3.90.226.10">
    <property type="entry name" value="2-enoyl-CoA Hydratase, Chain A, domain 1"/>
    <property type="match status" value="1"/>
</dbReference>
<sequence length="252" mass="28121">MGEVISYEMNDEGYGTIRLNRPEKQNAISLHMAEQLQEKLVEARGDNLKFLILTGVENRMFSAGGDLNDLHGELSTGEAFARLKPMMDVLQMVLHFPVPVIALLNGNALGGGCELATACDIRIAKANTKFGFIQSTIGILPGWGGGAILYKKVQPDFALDWIARGAILDACELEEKGWIHHVIDDRDWDDAIYLENYIAKSEEQMRLLKKQFTINIAADELSRLMVEEVKSAASLWESEAHKQAIEKFSKKK</sequence>
<dbReference type="RefSeq" id="WP_188855636.1">
    <property type="nucleotide sequence ID" value="NZ_BMOS01000001.1"/>
</dbReference>
<dbReference type="AlphaFoldDB" id="A0A917XQH1"/>
<dbReference type="CDD" id="cd06558">
    <property type="entry name" value="crotonase-like"/>
    <property type="match status" value="1"/>
</dbReference>